<proteinExistence type="predicted"/>
<dbReference type="EMBL" id="BARX01000014">
    <property type="protein sequence ID" value="GAD02170.1"/>
    <property type="molecule type" value="Genomic_DNA"/>
</dbReference>
<reference evidence="2" key="1">
    <citation type="journal article" date="2013" name="Genome Announc.">
        <title>Draft Genome Sequence of Agarivorans albus Strain MKT 106T, an Agarolytic Marine Bacterium.</title>
        <authorList>
            <person name="Yasuike M."/>
            <person name="Nakamura Y."/>
            <person name="Kai W."/>
            <person name="Fujiwara A."/>
            <person name="Fukui Y."/>
            <person name="Satomi M."/>
            <person name="Sano M."/>
        </authorList>
    </citation>
    <scope>NUCLEOTIDE SEQUENCE [LARGE SCALE GENOMIC DNA]</scope>
</reference>
<evidence type="ECO:0000256" key="1">
    <source>
        <dbReference type="SAM" id="SignalP"/>
    </source>
</evidence>
<evidence type="ECO:0000313" key="2">
    <source>
        <dbReference type="EMBL" id="GAD02170.1"/>
    </source>
</evidence>
<dbReference type="OrthoDB" id="6379751at2"/>
<dbReference type="RefSeq" id="WP_016401938.1">
    <property type="nucleotide sequence ID" value="NZ_BARX01000014.1"/>
</dbReference>
<feature type="signal peptide" evidence="1">
    <location>
        <begin position="1"/>
        <end position="21"/>
    </location>
</feature>
<keyword evidence="1" id="KW-0732">Signal</keyword>
<dbReference type="AlphaFoldDB" id="R9PLF9"/>
<evidence type="ECO:0000313" key="3">
    <source>
        <dbReference type="Proteomes" id="UP000014461"/>
    </source>
</evidence>
<accession>R9PLF9</accession>
<feature type="chain" id="PRO_5004478727" evidence="1">
    <location>
        <begin position="22"/>
        <end position="427"/>
    </location>
</feature>
<dbReference type="Proteomes" id="UP000014461">
    <property type="component" value="Unassembled WGS sequence"/>
</dbReference>
<comment type="caution">
    <text evidence="2">The sequence shown here is derived from an EMBL/GenBank/DDBJ whole genome shotgun (WGS) entry which is preliminary data.</text>
</comment>
<protein>
    <submittedName>
        <fullName evidence="2">Uncharacterized protein</fullName>
    </submittedName>
</protein>
<dbReference type="PROSITE" id="PS51257">
    <property type="entry name" value="PROKAR_LIPOPROTEIN"/>
    <property type="match status" value="1"/>
</dbReference>
<sequence length="427" mass="48595">MELLPSKQMLTIALLSLSVIACGGGGSASSQSDQVEEPIPEFPEIFGEQKSKKASGFIYPTNSISMYDSSVCRNYDAYYETENVLVFGNSGTSTELFERFATWTEFGLQELKRQMGVDLIAFQQRYPFSLETYLVATDYLYERLNEGGGETLFMQVTGDELPTSYQDLTTGTSKRHYLYQQIRHLNPEQINNLIALVQAHYLPSELSTSFGQTLPGKSLVCLNTAFNNSNLWATGNLVGYTARTNDSRPSSAYIVTHELMHTLQHQYLTYLSQVDRWFLEGSAEYAMGHIASPSNHNQRYPLDDKWESTLGAVAYGHYNIAVSYLEATSPGFIINVLKHIADNGVYHIVDYAEYPEYQYDRINQPNPDFRNAFNAYAKRPDGSALTYQDFESEYHQLIDQWIAQTPSSLMRKSTQKLEQKDWFELQR</sequence>
<gene>
    <name evidence="2" type="ORF">AALB_2250</name>
</gene>
<keyword evidence="3" id="KW-1185">Reference proteome</keyword>
<organism evidence="2 3">
    <name type="scientific">Agarivorans albus MKT 106</name>
    <dbReference type="NCBI Taxonomy" id="1331007"/>
    <lineage>
        <taxon>Bacteria</taxon>
        <taxon>Pseudomonadati</taxon>
        <taxon>Pseudomonadota</taxon>
        <taxon>Gammaproteobacteria</taxon>
        <taxon>Alteromonadales</taxon>
        <taxon>Alteromonadaceae</taxon>
        <taxon>Agarivorans</taxon>
    </lineage>
</organism>
<name>R9PLF9_AGAAL</name>